<comment type="caution">
    <text evidence="2">The sequence shown here is derived from an EMBL/GenBank/DDBJ whole genome shotgun (WGS) entry which is preliminary data.</text>
</comment>
<dbReference type="Proteomes" id="UP000240708">
    <property type="component" value="Unassembled WGS sequence"/>
</dbReference>
<dbReference type="Gene3D" id="3.40.50.1110">
    <property type="entry name" value="SGNH hydrolase"/>
    <property type="match status" value="1"/>
</dbReference>
<evidence type="ECO:0000313" key="3">
    <source>
        <dbReference type="Proteomes" id="UP000240708"/>
    </source>
</evidence>
<gene>
    <name evidence="2" type="ORF">CLV48_101144</name>
</gene>
<evidence type="ECO:0000313" key="2">
    <source>
        <dbReference type="EMBL" id="PSL07214.1"/>
    </source>
</evidence>
<reference evidence="2 3" key="1">
    <citation type="submission" date="2018-03" db="EMBL/GenBank/DDBJ databases">
        <title>Genomic Encyclopedia of Archaeal and Bacterial Type Strains, Phase II (KMG-II): from individual species to whole genera.</title>
        <authorList>
            <person name="Goeker M."/>
        </authorList>
    </citation>
    <scope>NUCLEOTIDE SEQUENCE [LARGE SCALE GENOMIC DNA]</scope>
    <source>
        <strain evidence="2 3">DSM 28057</strain>
    </source>
</reference>
<dbReference type="AlphaFoldDB" id="A0A2P8ECP7"/>
<evidence type="ECO:0000259" key="1">
    <source>
        <dbReference type="Pfam" id="PF08885"/>
    </source>
</evidence>
<dbReference type="SUPFAM" id="SSF52266">
    <property type="entry name" value="SGNH hydrolase"/>
    <property type="match status" value="1"/>
</dbReference>
<dbReference type="InterPro" id="IPR036514">
    <property type="entry name" value="SGNH_hydro_sf"/>
</dbReference>
<keyword evidence="3" id="KW-1185">Reference proteome</keyword>
<dbReference type="OrthoDB" id="9807687at2"/>
<feature type="domain" description="GSCFA" evidence="1">
    <location>
        <begin position="22"/>
        <end position="257"/>
    </location>
</feature>
<dbReference type="InterPro" id="IPR014982">
    <property type="entry name" value="GSCFA"/>
</dbReference>
<accession>A0A2P8ECP7</accession>
<dbReference type="GO" id="GO:0016788">
    <property type="term" value="F:hydrolase activity, acting on ester bonds"/>
    <property type="evidence" value="ECO:0007669"/>
    <property type="project" value="UniProtKB-ARBA"/>
</dbReference>
<dbReference type="EMBL" id="PYGF01000001">
    <property type="protein sequence ID" value="PSL07214.1"/>
    <property type="molecule type" value="Genomic_DNA"/>
</dbReference>
<dbReference type="RefSeq" id="WP_106565329.1">
    <property type="nucleotide sequence ID" value="NZ_PYGF01000001.1"/>
</dbReference>
<organism evidence="2 3">
    <name type="scientific">Cecembia rubra</name>
    <dbReference type="NCBI Taxonomy" id="1485585"/>
    <lineage>
        <taxon>Bacteria</taxon>
        <taxon>Pseudomonadati</taxon>
        <taxon>Bacteroidota</taxon>
        <taxon>Cytophagia</taxon>
        <taxon>Cytophagales</taxon>
        <taxon>Cyclobacteriaceae</taxon>
        <taxon>Cecembia</taxon>
    </lineage>
</organism>
<dbReference type="CDD" id="cd00229">
    <property type="entry name" value="SGNH_hydrolase"/>
    <property type="match status" value="1"/>
</dbReference>
<sequence>MHWTISFDIPEGKAKINHHSGLFSIGSCFSSVMGDKLADRKFTVLNNPFGTLFNPISIAQVMEDSLLEMPVNSDLILVRDGLYLYFGMHSDVVAYSKESLLRLIQKKQAQAKQVLESATHILITLGTSWVYEFGAQGQIVANCHKQPSSLFEKRLLNPDEIKKALGSFFNLFKQFNPNAIVLLTVSPVRHIKDGIPENQLSKSILRLAAHNLSEDFDFVHYFPSYEIMMDELRDYRYYKEDLIHPNSQAEDYIWERFKHTWIDPKSYPLIQEFEGIRRDLDHRPFNPESPTHQKFLDNLQKKIEKYSRDFDFSKEIDHLRKQTRYRGK</sequence>
<proteinExistence type="predicted"/>
<dbReference type="Pfam" id="PF08885">
    <property type="entry name" value="GSCFA"/>
    <property type="match status" value="1"/>
</dbReference>
<name>A0A2P8ECP7_9BACT</name>
<protein>
    <submittedName>
        <fullName evidence="2">GSCFA family protein</fullName>
    </submittedName>
</protein>